<evidence type="ECO:0008006" key="3">
    <source>
        <dbReference type="Google" id="ProtNLM"/>
    </source>
</evidence>
<dbReference type="EMBL" id="JACJKS010000005">
    <property type="protein sequence ID" value="MBM6948074.1"/>
    <property type="molecule type" value="Genomic_DNA"/>
</dbReference>
<proteinExistence type="predicted"/>
<organism evidence="1 2">
    <name type="scientific">Mordavella massiliensis</name>
    <dbReference type="NCBI Taxonomy" id="1871024"/>
    <lineage>
        <taxon>Bacteria</taxon>
        <taxon>Bacillati</taxon>
        <taxon>Bacillota</taxon>
        <taxon>Clostridia</taxon>
        <taxon>Eubacteriales</taxon>
        <taxon>Clostridiaceae</taxon>
        <taxon>Mordavella</taxon>
    </lineage>
</organism>
<dbReference type="Proteomes" id="UP000705508">
    <property type="component" value="Unassembled WGS sequence"/>
</dbReference>
<dbReference type="AlphaFoldDB" id="A0A938XA71"/>
<reference evidence="1" key="1">
    <citation type="submission" date="2020-08" db="EMBL/GenBank/DDBJ databases">
        <authorList>
            <person name="Cejkova D."/>
            <person name="Kubasova T."/>
            <person name="Jahodarova E."/>
            <person name="Rychlik I."/>
        </authorList>
    </citation>
    <scope>NUCLEOTIDE SEQUENCE</scope>
    <source>
        <strain evidence="1">An582</strain>
    </source>
</reference>
<evidence type="ECO:0000313" key="1">
    <source>
        <dbReference type="EMBL" id="MBM6948074.1"/>
    </source>
</evidence>
<dbReference type="RefSeq" id="WP_204906097.1">
    <property type="nucleotide sequence ID" value="NZ_JACJKS010000005.1"/>
</dbReference>
<name>A0A938XA71_9CLOT</name>
<gene>
    <name evidence="1" type="ORF">H6A20_05275</name>
</gene>
<comment type="caution">
    <text evidence="1">The sequence shown here is derived from an EMBL/GenBank/DDBJ whole genome shotgun (WGS) entry which is preliminary data.</text>
</comment>
<protein>
    <recommendedName>
        <fullName evidence="3">YolD-like protein</fullName>
    </recommendedName>
</protein>
<reference evidence="1" key="2">
    <citation type="journal article" date="2021" name="Sci. Rep.">
        <title>The distribution of antibiotic resistance genes in chicken gut microbiota commensals.</title>
        <authorList>
            <person name="Juricova H."/>
            <person name="Matiasovicova J."/>
            <person name="Kubasova T."/>
            <person name="Cejkova D."/>
            <person name="Rychlik I."/>
        </authorList>
    </citation>
    <scope>NUCLEOTIDE SEQUENCE</scope>
    <source>
        <strain evidence="1">An582</strain>
    </source>
</reference>
<sequence>MTGYEDIIHLPHHVSARHPQMSRENRAAQFAPFAALTGYGDVIRESARFTEGRPELTDEEKEELDYKLRALGSMPGEKPQVRLTYFVPDQRKDGGLSRTVCGRIRKVDAQGKRILLDDGTKVDVDCVVDLKW</sequence>
<accession>A0A938XA71</accession>
<evidence type="ECO:0000313" key="2">
    <source>
        <dbReference type="Proteomes" id="UP000705508"/>
    </source>
</evidence>